<dbReference type="Pfam" id="PF04012">
    <property type="entry name" value="PspA_IM30"/>
    <property type="match status" value="1"/>
</dbReference>
<gene>
    <name evidence="3" type="ORF">ENJ51_00840</name>
</gene>
<name>A0A7V2SXP5_LEUMU</name>
<organism evidence="3">
    <name type="scientific">Leucothrix mucor</name>
    <dbReference type="NCBI Taxonomy" id="45248"/>
    <lineage>
        <taxon>Bacteria</taxon>
        <taxon>Pseudomonadati</taxon>
        <taxon>Pseudomonadota</taxon>
        <taxon>Gammaproteobacteria</taxon>
        <taxon>Thiotrichales</taxon>
        <taxon>Thiotrichaceae</taxon>
        <taxon>Leucothrix</taxon>
    </lineage>
</organism>
<evidence type="ECO:0000256" key="1">
    <source>
        <dbReference type="ARBA" id="ARBA00043985"/>
    </source>
</evidence>
<protein>
    <recommendedName>
        <fullName evidence="4">Phage shock protein A</fullName>
    </recommendedName>
</protein>
<accession>A0A7V2SXP5</accession>
<reference evidence="3" key="1">
    <citation type="journal article" date="2020" name="mSystems">
        <title>Genome- and Community-Level Interaction Insights into Carbon Utilization and Element Cycling Functions of Hydrothermarchaeota in Hydrothermal Sediment.</title>
        <authorList>
            <person name="Zhou Z."/>
            <person name="Liu Y."/>
            <person name="Xu W."/>
            <person name="Pan J."/>
            <person name="Luo Z.H."/>
            <person name="Li M."/>
        </authorList>
    </citation>
    <scope>NUCLEOTIDE SEQUENCE [LARGE SCALE GENOMIC DNA]</scope>
    <source>
        <strain evidence="3">HyVt-493</strain>
    </source>
</reference>
<dbReference type="EMBL" id="DRMS01000031">
    <property type="protein sequence ID" value="HFC91336.1"/>
    <property type="molecule type" value="Genomic_DNA"/>
</dbReference>
<sequence>MNIIRKLATALQGGLRESGEILVDANGMRIFAQEIHQCESGINQSKQQLASIIAQKTKLKRELDQLQQGTALKEQKIASLLGQNKEDEALQLAELIAEKEPLIKRQAQQIQQMADYENSLQQKLKKRVNRLGSYRSEYQMLQATEHLQVAQRKLSTQSHGGQSSFTDMQDSLHRIQQRQQQFTDQESAMEQVDAYLEGTDINAQATLDSKARDILEGIRNKK</sequence>
<dbReference type="AlphaFoldDB" id="A0A7V2SXP5"/>
<evidence type="ECO:0008006" key="4">
    <source>
        <dbReference type="Google" id="ProtNLM"/>
    </source>
</evidence>
<keyword evidence="2" id="KW-0175">Coiled coil</keyword>
<comment type="caution">
    <text evidence="3">The sequence shown here is derived from an EMBL/GenBank/DDBJ whole genome shotgun (WGS) entry which is preliminary data.</text>
</comment>
<proteinExistence type="inferred from homology"/>
<dbReference type="Proteomes" id="UP000885750">
    <property type="component" value="Unassembled WGS sequence"/>
</dbReference>
<dbReference type="InterPro" id="IPR007157">
    <property type="entry name" value="PspA_VIPP1"/>
</dbReference>
<comment type="similarity">
    <text evidence="1">Belongs to the PspA/Vipp/IM30 family.</text>
</comment>
<evidence type="ECO:0000256" key="2">
    <source>
        <dbReference type="SAM" id="Coils"/>
    </source>
</evidence>
<evidence type="ECO:0000313" key="3">
    <source>
        <dbReference type="EMBL" id="HFC91336.1"/>
    </source>
</evidence>
<feature type="coiled-coil region" evidence="2">
    <location>
        <begin position="42"/>
        <end position="76"/>
    </location>
</feature>